<gene>
    <name evidence="1" type="ORF">DEO72_LG2g3562</name>
</gene>
<keyword evidence="2" id="KW-1185">Reference proteome</keyword>
<evidence type="ECO:0000313" key="1">
    <source>
        <dbReference type="EMBL" id="QCD83219.1"/>
    </source>
</evidence>
<evidence type="ECO:0000313" key="2">
    <source>
        <dbReference type="Proteomes" id="UP000501690"/>
    </source>
</evidence>
<accession>A0A4D6L3Z3</accession>
<organism evidence="1 2">
    <name type="scientific">Vigna unguiculata</name>
    <name type="common">Cowpea</name>
    <dbReference type="NCBI Taxonomy" id="3917"/>
    <lineage>
        <taxon>Eukaryota</taxon>
        <taxon>Viridiplantae</taxon>
        <taxon>Streptophyta</taxon>
        <taxon>Embryophyta</taxon>
        <taxon>Tracheophyta</taxon>
        <taxon>Spermatophyta</taxon>
        <taxon>Magnoliopsida</taxon>
        <taxon>eudicotyledons</taxon>
        <taxon>Gunneridae</taxon>
        <taxon>Pentapetalae</taxon>
        <taxon>rosids</taxon>
        <taxon>fabids</taxon>
        <taxon>Fabales</taxon>
        <taxon>Fabaceae</taxon>
        <taxon>Papilionoideae</taxon>
        <taxon>50 kb inversion clade</taxon>
        <taxon>NPAAA clade</taxon>
        <taxon>indigoferoid/millettioid clade</taxon>
        <taxon>Phaseoleae</taxon>
        <taxon>Vigna</taxon>
    </lineage>
</organism>
<protein>
    <submittedName>
        <fullName evidence="1">Uncharacterized protein</fullName>
    </submittedName>
</protein>
<dbReference type="AlphaFoldDB" id="A0A4D6L3Z3"/>
<dbReference type="EMBL" id="CP039346">
    <property type="protein sequence ID" value="QCD83219.1"/>
    <property type="molecule type" value="Genomic_DNA"/>
</dbReference>
<name>A0A4D6L3Z3_VIGUN</name>
<dbReference type="Proteomes" id="UP000501690">
    <property type="component" value="Linkage Group LG2"/>
</dbReference>
<sequence>MQWRMGRHRCGYRCCEWCCRGHVRCWGGEWMALAGEGGERGTVSCNGGEVLWCWGWMAPVWAPVLSGGWEGTDVGTGVVSGVAGGMSGVGVVSGWHWQVRVVSEARCLAMVVRCCGVGVGWHRCGHRC</sequence>
<proteinExistence type="predicted"/>
<reference evidence="1 2" key="1">
    <citation type="submission" date="2019-04" db="EMBL/GenBank/DDBJ databases">
        <title>An improved genome assembly and genetic linkage map for asparagus bean, Vigna unguiculata ssp. sesquipedialis.</title>
        <authorList>
            <person name="Xia Q."/>
            <person name="Zhang R."/>
            <person name="Dong Y."/>
        </authorList>
    </citation>
    <scope>NUCLEOTIDE SEQUENCE [LARGE SCALE GENOMIC DNA]</scope>
    <source>
        <tissue evidence="1">Leaf</tissue>
    </source>
</reference>